<name>A0A4Z0QFS3_9BACT</name>
<keyword evidence="2" id="KW-1185">Reference proteome</keyword>
<sequence length="145" mass="15884">MLTNSIPGPGFLLIADIYAAQGETFQAKATLNFIIENKFPVPEIIEGAKQRLAALSAADAGLDNPHKPWLQLRKKLADGVEIDSAVRVVLVAESYYIHQQSLGRASTSFEVVADEGLEKNRIESRRRTGLSTTVSAANEQMQFLQ</sequence>
<dbReference type="Proteomes" id="UP000298471">
    <property type="component" value="Unassembled WGS sequence"/>
</dbReference>
<organism evidence="1 2">
    <name type="scientific">Hymenobacter metallicola</name>
    <dbReference type="NCBI Taxonomy" id="2563114"/>
    <lineage>
        <taxon>Bacteria</taxon>
        <taxon>Pseudomonadati</taxon>
        <taxon>Bacteroidota</taxon>
        <taxon>Cytophagia</taxon>
        <taxon>Cytophagales</taxon>
        <taxon>Hymenobacteraceae</taxon>
        <taxon>Hymenobacter</taxon>
    </lineage>
</organism>
<proteinExistence type="predicted"/>
<dbReference type="EMBL" id="SRMB01000001">
    <property type="protein sequence ID" value="TGE28604.1"/>
    <property type="molecule type" value="Genomic_DNA"/>
</dbReference>
<dbReference type="RefSeq" id="WP_135392236.1">
    <property type="nucleotide sequence ID" value="NZ_SRMB01000001.1"/>
</dbReference>
<comment type="caution">
    <text evidence="1">The sequence shown here is derived from an EMBL/GenBank/DDBJ whole genome shotgun (WGS) entry which is preliminary data.</text>
</comment>
<dbReference type="AlphaFoldDB" id="A0A4Z0QFS3"/>
<evidence type="ECO:0000313" key="2">
    <source>
        <dbReference type="Proteomes" id="UP000298471"/>
    </source>
</evidence>
<gene>
    <name evidence="1" type="ORF">E5K02_03820</name>
</gene>
<evidence type="ECO:0000313" key="1">
    <source>
        <dbReference type="EMBL" id="TGE28604.1"/>
    </source>
</evidence>
<protein>
    <submittedName>
        <fullName evidence="1">Uncharacterized protein</fullName>
    </submittedName>
</protein>
<reference evidence="1 2" key="1">
    <citation type="submission" date="2019-04" db="EMBL/GenBank/DDBJ databases">
        <authorList>
            <person name="Feng G."/>
            <person name="Zhang J."/>
            <person name="Zhu H."/>
        </authorList>
    </citation>
    <scope>NUCLEOTIDE SEQUENCE [LARGE SCALE GENOMIC DNA]</scope>
    <source>
        <strain evidence="1 2">9PBR-1</strain>
    </source>
</reference>
<accession>A0A4Z0QFS3</accession>